<proteinExistence type="predicted"/>
<dbReference type="EMBL" id="JACSEA010000001">
    <property type="protein sequence ID" value="KAF7412561.1"/>
    <property type="molecule type" value="Genomic_DNA"/>
</dbReference>
<reference evidence="2" key="1">
    <citation type="journal article" date="2020" name="G3 (Bethesda)">
        <title>High-Quality Assemblies for Three Invasive Social Wasps from the &lt;i&gt;Vespula&lt;/i&gt; Genus.</title>
        <authorList>
            <person name="Harrop T.W.R."/>
            <person name="Guhlin J."/>
            <person name="McLaughlin G.M."/>
            <person name="Permina E."/>
            <person name="Stockwell P."/>
            <person name="Gilligan J."/>
            <person name="Le Lec M.F."/>
            <person name="Gruber M.A.M."/>
            <person name="Quinn O."/>
            <person name="Lovegrove M."/>
            <person name="Duncan E.J."/>
            <person name="Remnant E.J."/>
            <person name="Van Eeckhoven J."/>
            <person name="Graham B."/>
            <person name="Knapp R.A."/>
            <person name="Langford K.W."/>
            <person name="Kronenberg Z."/>
            <person name="Press M.O."/>
            <person name="Eacker S.M."/>
            <person name="Wilson-Rankin E.E."/>
            <person name="Purcell J."/>
            <person name="Lester P.J."/>
            <person name="Dearden P.K."/>
        </authorList>
    </citation>
    <scope>NUCLEOTIDE SEQUENCE</scope>
    <source>
        <strain evidence="2">Marl-1</strain>
    </source>
</reference>
<evidence type="ECO:0000313" key="2">
    <source>
        <dbReference type="EMBL" id="KAF7412561.1"/>
    </source>
</evidence>
<keyword evidence="3" id="KW-1185">Reference proteome</keyword>
<name>A0A834KYQ0_VESVU</name>
<evidence type="ECO:0000256" key="1">
    <source>
        <dbReference type="SAM" id="MobiDB-lite"/>
    </source>
</evidence>
<organism evidence="2 3">
    <name type="scientific">Vespula vulgaris</name>
    <name type="common">Yellow jacket</name>
    <name type="synonym">Wasp</name>
    <dbReference type="NCBI Taxonomy" id="7454"/>
    <lineage>
        <taxon>Eukaryota</taxon>
        <taxon>Metazoa</taxon>
        <taxon>Ecdysozoa</taxon>
        <taxon>Arthropoda</taxon>
        <taxon>Hexapoda</taxon>
        <taxon>Insecta</taxon>
        <taxon>Pterygota</taxon>
        <taxon>Neoptera</taxon>
        <taxon>Endopterygota</taxon>
        <taxon>Hymenoptera</taxon>
        <taxon>Apocrita</taxon>
        <taxon>Aculeata</taxon>
        <taxon>Vespoidea</taxon>
        <taxon>Vespidae</taxon>
        <taxon>Vespinae</taxon>
        <taxon>Vespula</taxon>
    </lineage>
</organism>
<evidence type="ECO:0000313" key="3">
    <source>
        <dbReference type="Proteomes" id="UP000614350"/>
    </source>
</evidence>
<dbReference type="Proteomes" id="UP000614350">
    <property type="component" value="Unassembled WGS sequence"/>
</dbReference>
<feature type="region of interest" description="Disordered" evidence="1">
    <location>
        <begin position="1"/>
        <end position="26"/>
    </location>
</feature>
<comment type="caution">
    <text evidence="2">The sequence shown here is derived from an EMBL/GenBank/DDBJ whole genome shotgun (WGS) entry which is preliminary data.</text>
</comment>
<accession>A0A834KYQ0</accession>
<dbReference type="AlphaFoldDB" id="A0A834KYQ0"/>
<protein>
    <submittedName>
        <fullName evidence="2">Uncharacterized protein</fullName>
    </submittedName>
</protein>
<sequence length="146" mass="15793">MDCEARDEGVEKSSYGSHIGSQGIMGTDGAFTPLRSETASTSLLPDELPITVYAGSPLNFVNTLSHGHGPIYLTTTGTSKTFSLNRLPSTSSKRSRIDEASLLKSSSKRMSCRSWQILRKYGGVIGRRRGNTFRNCAADENGDKKG</sequence>
<gene>
    <name evidence="2" type="ORF">HZH66_001457</name>
</gene>
<feature type="compositionally biased region" description="Basic and acidic residues" evidence="1">
    <location>
        <begin position="1"/>
        <end position="11"/>
    </location>
</feature>